<accession>C4V7N8</accession>
<proteinExistence type="predicted"/>
<dbReference type="HOGENOM" id="CLU_062477_0_0_1"/>
<reference evidence="3" key="1">
    <citation type="journal article" date="2009" name="PLoS Pathog.">
        <title>Genomic analyses of the microsporidian Nosema ceranae, an emergent pathogen of honey bees.</title>
        <authorList>
            <person name="Cornman R.S."/>
            <person name="Chen Y.P."/>
            <person name="Schatz M.C."/>
            <person name="Street C."/>
            <person name="Zhao Y."/>
            <person name="Desany B."/>
            <person name="Egholm M."/>
            <person name="Hutchison S."/>
            <person name="Pettis J.S."/>
            <person name="Lipkin W.I."/>
            <person name="Evans J.D."/>
        </authorList>
    </citation>
    <scope>NUCLEOTIDE SEQUENCE [LARGE SCALE GENOMIC DNA]</scope>
    <source>
        <strain evidence="3">BRL01</strain>
    </source>
</reference>
<protein>
    <submittedName>
        <fullName evidence="2">Uncharacterized protein</fullName>
    </submittedName>
</protein>
<dbReference type="AlphaFoldDB" id="C4V7N8"/>
<organism evidence="3">
    <name type="scientific">Vairimorpha ceranae (strain BRL01)</name>
    <name type="common">Microsporidian parasite</name>
    <name type="synonym">Nosema ceranae</name>
    <dbReference type="NCBI Taxonomy" id="578460"/>
    <lineage>
        <taxon>Eukaryota</taxon>
        <taxon>Fungi</taxon>
        <taxon>Fungi incertae sedis</taxon>
        <taxon>Microsporidia</taxon>
        <taxon>Nosematidae</taxon>
        <taxon>Vairimorpha</taxon>
    </lineage>
</organism>
<name>C4V7N8_VAIC1</name>
<evidence type="ECO:0000313" key="2">
    <source>
        <dbReference type="EMBL" id="EEQ82756.1"/>
    </source>
</evidence>
<dbReference type="InParanoid" id="C4V7N8"/>
<dbReference type="KEGG" id="nce:NCER_100474"/>
<evidence type="ECO:0000313" key="3">
    <source>
        <dbReference type="Proteomes" id="UP000009082"/>
    </source>
</evidence>
<dbReference type="VEuPathDB" id="MicrosporidiaDB:NCER_100474"/>
<sequence>MQFLDDLILGPNTPRHSDNVQFPSKIYKKKLQKVAVSDNWWEFWSKFLVKNNVTKYEVYKNLKNIKHDLRIAIWDKLINISILINKINLDINKDFIDRDSILMKCVISRFKNRDEEEIFYILRDVVNTFSSIDNYVLLTDFMYLIVNLPNASLEQIERILMGLFRYEEFRNLFQINFCTPIYAHKEGSSSTDRTSECKNDKNLPNYIKKFEDMIYRSTKDLYYSIDLLLTTDSNYYSILDNKHTSPDKKENIIKTTCRKVETYFDFLIVQNENIKAQEAIKNDLLNVVKENEELKKKIDELKKKTE</sequence>
<dbReference type="OrthoDB" id="2191863at2759"/>
<gene>
    <name evidence="2" type="ORF">NCER_100474</name>
</gene>
<dbReference type="EMBL" id="ACOL01000025">
    <property type="protein sequence ID" value="EEQ82756.1"/>
    <property type="molecule type" value="Genomic_DNA"/>
</dbReference>
<evidence type="ECO:0000256" key="1">
    <source>
        <dbReference type="SAM" id="Coils"/>
    </source>
</evidence>
<feature type="coiled-coil region" evidence="1">
    <location>
        <begin position="277"/>
        <end position="304"/>
    </location>
</feature>
<dbReference type="Proteomes" id="UP000009082">
    <property type="component" value="Unassembled WGS sequence"/>
</dbReference>
<keyword evidence="1" id="KW-0175">Coiled coil</keyword>
<dbReference type="OMA" id="GHQNNED"/>